<sequence>ALHRIKVSNHAVDLLINLFTAQKNAVFTAHGISEYYDVKI</sequence>
<evidence type="ECO:0000313" key="2">
    <source>
        <dbReference type="Proteomes" id="UP001153678"/>
    </source>
</evidence>
<proteinExistence type="predicted"/>
<gene>
    <name evidence="1" type="ORF">FWILDA_LOCUS19043</name>
</gene>
<dbReference type="Proteomes" id="UP001153678">
    <property type="component" value="Unassembled WGS sequence"/>
</dbReference>
<feature type="non-terminal residue" evidence="1">
    <location>
        <position position="40"/>
    </location>
</feature>
<feature type="non-terminal residue" evidence="1">
    <location>
        <position position="1"/>
    </location>
</feature>
<organism evidence="1 2">
    <name type="scientific">Funneliformis geosporum</name>
    <dbReference type="NCBI Taxonomy" id="1117311"/>
    <lineage>
        <taxon>Eukaryota</taxon>
        <taxon>Fungi</taxon>
        <taxon>Fungi incertae sedis</taxon>
        <taxon>Mucoromycota</taxon>
        <taxon>Glomeromycotina</taxon>
        <taxon>Glomeromycetes</taxon>
        <taxon>Glomerales</taxon>
        <taxon>Glomeraceae</taxon>
        <taxon>Funneliformis</taxon>
    </lineage>
</organism>
<dbReference type="EMBL" id="CAMKVN010021154">
    <property type="protein sequence ID" value="CAI2199376.1"/>
    <property type="molecule type" value="Genomic_DNA"/>
</dbReference>
<comment type="caution">
    <text evidence="1">The sequence shown here is derived from an EMBL/GenBank/DDBJ whole genome shotgun (WGS) entry which is preliminary data.</text>
</comment>
<evidence type="ECO:0000313" key="1">
    <source>
        <dbReference type="EMBL" id="CAI2199376.1"/>
    </source>
</evidence>
<reference evidence="1" key="1">
    <citation type="submission" date="2022-08" db="EMBL/GenBank/DDBJ databases">
        <authorList>
            <person name="Kallberg Y."/>
            <person name="Tangrot J."/>
            <person name="Rosling A."/>
        </authorList>
    </citation>
    <scope>NUCLEOTIDE SEQUENCE</scope>
    <source>
        <strain evidence="1">Wild A</strain>
    </source>
</reference>
<dbReference type="AlphaFoldDB" id="A0A9W4TA64"/>
<accession>A0A9W4TA64</accession>
<protein>
    <submittedName>
        <fullName evidence="1">18061_t:CDS:1</fullName>
    </submittedName>
</protein>
<name>A0A9W4TA64_9GLOM</name>
<keyword evidence="2" id="KW-1185">Reference proteome</keyword>